<keyword evidence="4 8" id="KW-0067">ATP-binding</keyword>
<dbReference type="Gene3D" id="3.90.1300.10">
    <property type="entry name" value="Amidase signature (AS) domain"/>
    <property type="match status" value="1"/>
</dbReference>
<comment type="catalytic activity">
    <reaction evidence="7 8">
        <text>L-glutamyl-tRNA(Gln) + L-glutamine + ATP + H2O = L-glutaminyl-tRNA(Gln) + L-glutamate + ADP + phosphate + H(+)</text>
        <dbReference type="Rhea" id="RHEA:17521"/>
        <dbReference type="Rhea" id="RHEA-COMP:9681"/>
        <dbReference type="Rhea" id="RHEA-COMP:9684"/>
        <dbReference type="ChEBI" id="CHEBI:15377"/>
        <dbReference type="ChEBI" id="CHEBI:15378"/>
        <dbReference type="ChEBI" id="CHEBI:29985"/>
        <dbReference type="ChEBI" id="CHEBI:30616"/>
        <dbReference type="ChEBI" id="CHEBI:43474"/>
        <dbReference type="ChEBI" id="CHEBI:58359"/>
        <dbReference type="ChEBI" id="CHEBI:78520"/>
        <dbReference type="ChEBI" id="CHEBI:78521"/>
        <dbReference type="ChEBI" id="CHEBI:456216"/>
        <dbReference type="EC" id="6.3.5.7"/>
    </reaction>
</comment>
<dbReference type="GO" id="GO:0050567">
    <property type="term" value="F:glutaminyl-tRNA synthase (glutamine-hydrolyzing) activity"/>
    <property type="evidence" value="ECO:0007669"/>
    <property type="project" value="UniProtKB-UniRule"/>
</dbReference>
<dbReference type="PANTHER" id="PTHR11895:SF151">
    <property type="entry name" value="GLUTAMYL-TRNA(GLN) AMIDOTRANSFERASE SUBUNIT A"/>
    <property type="match status" value="1"/>
</dbReference>
<dbReference type="InterPro" id="IPR000120">
    <property type="entry name" value="Amidase"/>
</dbReference>
<dbReference type="STRING" id="1121324.CLIT_10c04150"/>
<organism evidence="10 11">
    <name type="scientific">Peptoclostridium litorale DSM 5388</name>
    <dbReference type="NCBI Taxonomy" id="1121324"/>
    <lineage>
        <taxon>Bacteria</taxon>
        <taxon>Bacillati</taxon>
        <taxon>Bacillota</taxon>
        <taxon>Clostridia</taxon>
        <taxon>Peptostreptococcales</taxon>
        <taxon>Peptoclostridiaceae</taxon>
        <taxon>Peptoclostridium</taxon>
    </lineage>
</organism>
<dbReference type="GO" id="GO:0016740">
    <property type="term" value="F:transferase activity"/>
    <property type="evidence" value="ECO:0007669"/>
    <property type="project" value="UniProtKB-KW"/>
</dbReference>
<dbReference type="InterPro" id="IPR023631">
    <property type="entry name" value="Amidase_dom"/>
</dbReference>
<evidence type="ECO:0000313" key="10">
    <source>
        <dbReference type="EMBL" id="KDR95688.1"/>
    </source>
</evidence>
<evidence type="ECO:0000256" key="4">
    <source>
        <dbReference type="ARBA" id="ARBA00022840"/>
    </source>
</evidence>
<dbReference type="InterPro" id="IPR036928">
    <property type="entry name" value="AS_sf"/>
</dbReference>
<keyword evidence="11" id="KW-1185">Reference proteome</keyword>
<comment type="similarity">
    <text evidence="1 8">Belongs to the amidase family. GatA subfamily.</text>
</comment>
<evidence type="ECO:0000256" key="6">
    <source>
        <dbReference type="ARBA" id="ARBA00025295"/>
    </source>
</evidence>
<dbReference type="SUPFAM" id="SSF75304">
    <property type="entry name" value="Amidase signature (AS) enzymes"/>
    <property type="match status" value="1"/>
</dbReference>
<dbReference type="EMBL" id="JJMM01000010">
    <property type="protein sequence ID" value="KDR95688.1"/>
    <property type="molecule type" value="Genomic_DNA"/>
</dbReference>
<dbReference type="eggNOG" id="COG0154">
    <property type="taxonomic scope" value="Bacteria"/>
</dbReference>
<dbReference type="InterPro" id="IPR020556">
    <property type="entry name" value="Amidase_CS"/>
</dbReference>
<keyword evidence="5 8" id="KW-0648">Protein biosynthesis</keyword>
<feature type="domain" description="Amidase" evidence="9">
    <location>
        <begin position="11"/>
        <end position="454"/>
    </location>
</feature>
<dbReference type="HAMAP" id="MF_00120">
    <property type="entry name" value="GatA"/>
    <property type="match status" value="1"/>
</dbReference>
<evidence type="ECO:0000256" key="7">
    <source>
        <dbReference type="ARBA" id="ARBA00047407"/>
    </source>
</evidence>
<feature type="active site" description="Charge relay system" evidence="8">
    <location>
        <position position="66"/>
    </location>
</feature>
<feature type="active site" description="Charge relay system" evidence="8">
    <location>
        <position position="141"/>
    </location>
</feature>
<dbReference type="AlphaFoldDB" id="A0A069RFX0"/>
<evidence type="ECO:0000256" key="2">
    <source>
        <dbReference type="ARBA" id="ARBA00022598"/>
    </source>
</evidence>
<feature type="active site" description="Acyl-ester intermediate" evidence="8">
    <location>
        <position position="165"/>
    </location>
</feature>
<dbReference type="NCBIfam" id="TIGR00132">
    <property type="entry name" value="gatA"/>
    <property type="match status" value="1"/>
</dbReference>
<evidence type="ECO:0000256" key="3">
    <source>
        <dbReference type="ARBA" id="ARBA00022741"/>
    </source>
</evidence>
<proteinExistence type="inferred from homology"/>
<reference evidence="10 11" key="1">
    <citation type="submission" date="2014-03" db="EMBL/GenBank/DDBJ databases">
        <title>Genome sequence of Clostridium litorale W6, DSM 5388.</title>
        <authorList>
            <person name="Poehlein A."/>
            <person name="Jagirdar A."/>
            <person name="Khonsari B."/>
            <person name="Chibani C.M."/>
            <person name="Gutierrez Gutierrez D.A."/>
            <person name="Davydova E."/>
            <person name="Alghaithi H.S."/>
            <person name="Nair K.P."/>
            <person name="Dhamotharan K."/>
            <person name="Chandran L."/>
            <person name="G W."/>
            <person name="Daniel R."/>
        </authorList>
    </citation>
    <scope>NUCLEOTIDE SEQUENCE [LARGE SCALE GENOMIC DNA]</scope>
    <source>
        <strain evidence="10 11">W6</strain>
    </source>
</reference>
<comment type="function">
    <text evidence="6 8">Allows the formation of correctly charged Gln-tRNA(Gln) through the transamidation of misacylated Glu-tRNA(Gln) in organisms which lack glutaminyl-tRNA synthetase. The reaction takes place in the presence of glutamine and ATP through an activated gamma-phospho-Glu-tRNA(Gln).</text>
</comment>
<dbReference type="GO" id="GO:0006412">
    <property type="term" value="P:translation"/>
    <property type="evidence" value="ECO:0007669"/>
    <property type="project" value="UniProtKB-UniRule"/>
</dbReference>
<evidence type="ECO:0000256" key="8">
    <source>
        <dbReference type="HAMAP-Rule" id="MF_00120"/>
    </source>
</evidence>
<evidence type="ECO:0000256" key="5">
    <source>
        <dbReference type="ARBA" id="ARBA00022917"/>
    </source>
</evidence>
<dbReference type="PROSITE" id="PS00571">
    <property type="entry name" value="AMIDASES"/>
    <property type="match status" value="1"/>
</dbReference>
<evidence type="ECO:0000313" key="11">
    <source>
        <dbReference type="Proteomes" id="UP000027946"/>
    </source>
</evidence>
<dbReference type="InterPro" id="IPR004412">
    <property type="entry name" value="GatA"/>
</dbReference>
<comment type="caution">
    <text evidence="10">The sequence shown here is derived from an EMBL/GenBank/DDBJ whole genome shotgun (WGS) entry which is preliminary data.</text>
</comment>
<accession>A0A069RFX0</accession>
<keyword evidence="3 8" id="KW-0547">Nucleotide-binding</keyword>
<dbReference type="GO" id="GO:0005524">
    <property type="term" value="F:ATP binding"/>
    <property type="evidence" value="ECO:0007669"/>
    <property type="project" value="UniProtKB-KW"/>
</dbReference>
<dbReference type="GO" id="GO:0030956">
    <property type="term" value="C:glutamyl-tRNA(Gln) amidotransferase complex"/>
    <property type="evidence" value="ECO:0007669"/>
    <property type="project" value="InterPro"/>
</dbReference>
<dbReference type="Pfam" id="PF01425">
    <property type="entry name" value="Amidase"/>
    <property type="match status" value="1"/>
</dbReference>
<dbReference type="PANTHER" id="PTHR11895">
    <property type="entry name" value="TRANSAMIDASE"/>
    <property type="match status" value="1"/>
</dbReference>
<name>A0A069RFX0_PEPLI</name>
<comment type="subunit">
    <text evidence="8">Heterotrimer of A, B and C subunits.</text>
</comment>
<keyword evidence="2 8" id="KW-0436">Ligase</keyword>
<evidence type="ECO:0000256" key="1">
    <source>
        <dbReference type="ARBA" id="ARBA00008069"/>
    </source>
</evidence>
<keyword evidence="10" id="KW-0808">Transferase</keyword>
<evidence type="ECO:0000259" key="9">
    <source>
        <dbReference type="Pfam" id="PF01425"/>
    </source>
</evidence>
<dbReference type="Proteomes" id="UP000027946">
    <property type="component" value="Unassembled WGS sequence"/>
</dbReference>
<sequence length="473" mass="51534">MLKDKEISSYEITKASIDRIGKTEPKLDAFLTLTAESALEKAKMVDEKRAKGEALSDIAGVPMSIKDNICTKGINTTCASKILKDFVPPYNATVVDMLNAADAVLVGKTNLDEFAMGGSTENSAFKITKNPWDTTRVPGGSSGGSAVSVASGQVFYSLGSDTGGSVRQPASFNGIVGLKPTYGRVSRYGLVAFASSLDQVGIFTRDTEDCAMVLSHIAGKDKMDGTSVDAPVADYAIEVQKDSKGMKVGVPKELLGEGIDPVIRQSIIDSVQKLEQAGIQWEEISMPHLTHNVETYYIIAPSEASSNLARYDGIKYGYRTGDFETLEQLYKRTRSEGFGPEVKRRIMMGTYTLSAGYYDAYYKKALQVRTLIKNDFMDAFSKYDAIITPTVPNTAFKIGEKINDPLSMYLEDLCTIPVNMAGLPAVSIPCGFDSNGMPIGMQIIGKHFDEAKILRIARAFENITDYKDKRAEI</sequence>
<gene>
    <name evidence="8 10" type="primary">gatA</name>
    <name evidence="10" type="ORF">CLIT_10c04150</name>
</gene>
<dbReference type="EC" id="6.3.5.7" evidence="8"/>
<protein>
    <recommendedName>
        <fullName evidence="8">Glutamyl-tRNA(Gln) amidotransferase subunit A</fullName>
        <shortName evidence="8">Glu-ADT subunit A</shortName>
        <ecNumber evidence="8">6.3.5.7</ecNumber>
    </recommendedName>
</protein>